<reference evidence="3 4" key="2">
    <citation type="submission" date="2020-08" db="EMBL/GenBank/DDBJ databases">
        <authorList>
            <person name="Ueki A."/>
            <person name="Tonouchi A."/>
        </authorList>
    </citation>
    <scope>NUCLEOTIDE SEQUENCE [LARGE SCALE GENOMIC DNA]</scope>
    <source>
        <strain evidence="3 4">CTTW</strain>
    </source>
</reference>
<feature type="domain" description="Mannosyl-glycoprotein endo-beta-N-acetylglucosamidase-like" evidence="2">
    <location>
        <begin position="4"/>
        <end position="150"/>
    </location>
</feature>
<evidence type="ECO:0000313" key="3">
    <source>
        <dbReference type="EMBL" id="BCK01703.1"/>
    </source>
</evidence>
<evidence type="ECO:0000259" key="2">
    <source>
        <dbReference type="SMART" id="SM00047"/>
    </source>
</evidence>
<dbReference type="Gene3D" id="1.10.101.10">
    <property type="entry name" value="PGBD-like superfamily/PGBD"/>
    <property type="match status" value="1"/>
</dbReference>
<dbReference type="InterPro" id="IPR036366">
    <property type="entry name" value="PGBDSf"/>
</dbReference>
<dbReference type="RefSeq" id="WP_185257238.1">
    <property type="nucleotide sequence ID" value="NZ_AP023368.1"/>
</dbReference>
<dbReference type="SMART" id="SM00047">
    <property type="entry name" value="LYZ2"/>
    <property type="match status" value="1"/>
</dbReference>
<evidence type="ECO:0000256" key="1">
    <source>
        <dbReference type="ARBA" id="ARBA00022801"/>
    </source>
</evidence>
<dbReference type="Gene3D" id="1.10.530.10">
    <property type="match status" value="1"/>
</dbReference>
<accession>A0A7M3SAT5</accession>
<protein>
    <recommendedName>
        <fullName evidence="2">Mannosyl-glycoprotein endo-beta-N-acetylglucosamidase-like domain-containing protein</fullName>
    </recommendedName>
</protein>
<dbReference type="Gene3D" id="4.10.80.30">
    <property type="entry name" value="DNA polymerase, domain 6"/>
    <property type="match status" value="1"/>
</dbReference>
<dbReference type="InterPro" id="IPR051056">
    <property type="entry name" value="Glycosyl_Hydrolase_73"/>
</dbReference>
<organism evidence="3 4">
    <name type="scientific">Anaerocolumna chitinilytica</name>
    <dbReference type="NCBI Taxonomy" id="1727145"/>
    <lineage>
        <taxon>Bacteria</taxon>
        <taxon>Bacillati</taxon>
        <taxon>Bacillota</taxon>
        <taxon>Clostridia</taxon>
        <taxon>Lachnospirales</taxon>
        <taxon>Lachnospiraceae</taxon>
        <taxon>Anaerocolumna</taxon>
    </lineage>
</organism>
<dbReference type="AlphaFoldDB" id="A0A7M3SAT5"/>
<dbReference type="InterPro" id="IPR002901">
    <property type="entry name" value="MGlyc_endo_b_GlcNAc-like_dom"/>
</dbReference>
<reference evidence="3 4" key="1">
    <citation type="submission" date="2020-08" db="EMBL/GenBank/DDBJ databases">
        <title>Draft genome sequencing of an Anaerocolumna strain isolated from anoxic soil subjected to BSD treatment.</title>
        <authorList>
            <person name="Uek A."/>
            <person name="Tonouchi A."/>
        </authorList>
    </citation>
    <scope>NUCLEOTIDE SEQUENCE [LARGE SCALE GENOMIC DNA]</scope>
    <source>
        <strain evidence="3 4">CTTW</strain>
    </source>
</reference>
<sequence length="237" mass="26667">MKKEEFLKAIAAAAIQYYPGYRILPSLTIAQASLESRWGDSGLAKDCYNYFGMKWSSTCGTAFKEYTTDEQTTEGVPYTIKARFRKYSGIKEGIKGYYDFLQYPRYSNLKGITDYKEACNLIRKDGWATDIAYTTKLVSLIETYELWKYDLQVVYGSGPEEAITPGTDCLAIIWLQYKLNSCLKNKSGFTELVVDGIFGAKTRGALLLFWKYLGWNKDGQNTGWEAGSKTKAALAAG</sequence>
<keyword evidence="4" id="KW-1185">Reference proteome</keyword>
<dbReference type="PANTHER" id="PTHR33308">
    <property type="entry name" value="PEPTIDOGLYCAN HYDROLASE FLGJ"/>
    <property type="match status" value="1"/>
</dbReference>
<dbReference type="PANTHER" id="PTHR33308:SF9">
    <property type="entry name" value="PEPTIDOGLYCAN HYDROLASE FLGJ"/>
    <property type="match status" value="1"/>
</dbReference>
<dbReference type="KEGG" id="acht:bsdcttw_47430"/>
<name>A0A7M3SAT5_9FIRM</name>
<dbReference type="Proteomes" id="UP000515703">
    <property type="component" value="Chromosome"/>
</dbReference>
<dbReference type="EMBL" id="AP023368">
    <property type="protein sequence ID" value="BCK01703.1"/>
    <property type="molecule type" value="Genomic_DNA"/>
</dbReference>
<evidence type="ECO:0000313" key="4">
    <source>
        <dbReference type="Proteomes" id="UP000515703"/>
    </source>
</evidence>
<dbReference type="GO" id="GO:0004040">
    <property type="term" value="F:amidase activity"/>
    <property type="evidence" value="ECO:0007669"/>
    <property type="project" value="InterPro"/>
</dbReference>
<proteinExistence type="predicted"/>
<dbReference type="Pfam" id="PF01832">
    <property type="entry name" value="Glucosaminidase"/>
    <property type="match status" value="1"/>
</dbReference>
<gene>
    <name evidence="3" type="ORF">bsdcttw_47430</name>
</gene>
<keyword evidence="1" id="KW-0378">Hydrolase</keyword>